<name>A0A0V1BN35_TRISP</name>
<dbReference type="OrthoDB" id="5918936at2759"/>
<dbReference type="STRING" id="6334.A0A0V1BN35"/>
<organism evidence="3 4">
    <name type="scientific">Trichinella spiralis</name>
    <name type="common">Trichina worm</name>
    <dbReference type="NCBI Taxonomy" id="6334"/>
    <lineage>
        <taxon>Eukaryota</taxon>
        <taxon>Metazoa</taxon>
        <taxon>Ecdysozoa</taxon>
        <taxon>Nematoda</taxon>
        <taxon>Enoplea</taxon>
        <taxon>Dorylaimia</taxon>
        <taxon>Trichinellida</taxon>
        <taxon>Trichinellidae</taxon>
        <taxon>Trichinella</taxon>
    </lineage>
</organism>
<dbReference type="PROSITE" id="PS50020">
    <property type="entry name" value="WW_DOMAIN_2"/>
    <property type="match status" value="1"/>
</dbReference>
<sequence>MSEHDSEDSKESFDNDSRSCSYWMEQTDEEGRPYYLNRLPVESHLERPKDRIGKAEGKVTVKKEPDTSDNRVRHVKQEYVKQGYVKQEYVKQEDVKQEYVKQGYVKQEDVKQEYVKQGYVKQECVKPRHVKQECVKPGYVKQECVKSGYVKQECVKPGYVKQECVKSGYVKQKDVKQKNVKREYVKREHVKQEDVKQKDVKPKDVKQKIVKQEYVKQEYIKQEDVKQEYVKQEDVKQEYVKQEDVKQEEFEIGDFVKIEPVSPTYTPFYSAAVSPVRQIVVKQEPDYALESSTVSKQYPYQQLSLSQLHLKVKAEVDKDDGLIKTEETSTLPSSVPNCLEMEPWMDSEMEENEDFRKAQQLIESWDYMIQQMCVSRIRFYAEYRMLDREVQKHEASVLAAEHDVADQRLRLAISQASARETEAYFKEKGISIRDDGMDL</sequence>
<evidence type="ECO:0000256" key="1">
    <source>
        <dbReference type="SAM" id="MobiDB-lite"/>
    </source>
</evidence>
<dbReference type="InParanoid" id="A0A0V1BN35"/>
<feature type="compositionally biased region" description="Basic and acidic residues" evidence="1">
    <location>
        <begin position="1"/>
        <end position="17"/>
    </location>
</feature>
<reference evidence="3 4" key="1">
    <citation type="submission" date="2015-01" db="EMBL/GenBank/DDBJ databases">
        <title>Evolution of Trichinella species and genotypes.</title>
        <authorList>
            <person name="Korhonen P.K."/>
            <person name="Edoardo P."/>
            <person name="Giuseppe L.R."/>
            <person name="Gasser R.B."/>
        </authorList>
    </citation>
    <scope>NUCLEOTIDE SEQUENCE [LARGE SCALE GENOMIC DNA]</scope>
    <source>
        <strain evidence="3">ISS3</strain>
    </source>
</reference>
<feature type="domain" description="WW" evidence="2">
    <location>
        <begin position="23"/>
        <end position="50"/>
    </location>
</feature>
<accession>A0A0V1BN35</accession>
<feature type="region of interest" description="Disordered" evidence="1">
    <location>
        <begin position="1"/>
        <end position="21"/>
    </location>
</feature>
<keyword evidence="4" id="KW-1185">Reference proteome</keyword>
<protein>
    <recommendedName>
        <fullName evidence="2">WW domain-containing protein</fullName>
    </recommendedName>
</protein>
<evidence type="ECO:0000259" key="2">
    <source>
        <dbReference type="PROSITE" id="PS50020"/>
    </source>
</evidence>
<comment type="caution">
    <text evidence="3">The sequence shown here is derived from an EMBL/GenBank/DDBJ whole genome shotgun (WGS) entry which is preliminary data.</text>
</comment>
<evidence type="ECO:0000313" key="4">
    <source>
        <dbReference type="Proteomes" id="UP000054776"/>
    </source>
</evidence>
<dbReference type="InterPro" id="IPR001202">
    <property type="entry name" value="WW_dom"/>
</dbReference>
<gene>
    <name evidence="3" type="ORF">T01_3136</name>
</gene>
<dbReference type="EMBL" id="JYDH01000027">
    <property type="protein sequence ID" value="KRY38223.1"/>
    <property type="molecule type" value="Genomic_DNA"/>
</dbReference>
<evidence type="ECO:0000313" key="3">
    <source>
        <dbReference type="EMBL" id="KRY38223.1"/>
    </source>
</evidence>
<dbReference type="Proteomes" id="UP000054776">
    <property type="component" value="Unassembled WGS sequence"/>
</dbReference>
<dbReference type="AlphaFoldDB" id="A0A0V1BN35"/>
<proteinExistence type="predicted"/>